<evidence type="ECO:0000313" key="2">
    <source>
        <dbReference type="WBParaSite" id="Smp_098320.5"/>
    </source>
</evidence>
<dbReference type="GO" id="GO:0052725">
    <property type="term" value="F:inositol-1,3,4-trisphosphate 6-kinase activity"/>
    <property type="evidence" value="ECO:0007669"/>
    <property type="project" value="InterPro"/>
</dbReference>
<dbReference type="GO" id="GO:0005737">
    <property type="term" value="C:cytoplasm"/>
    <property type="evidence" value="ECO:0007669"/>
    <property type="project" value="TreeGrafter"/>
</dbReference>
<dbReference type="STRING" id="6183.A0A5K4EJI9"/>
<dbReference type="GO" id="GO:0047325">
    <property type="term" value="F:inositol-3,4,5,6-tetrakisphosphate 1-kinase activity"/>
    <property type="evidence" value="ECO:0007669"/>
    <property type="project" value="InterPro"/>
</dbReference>
<name>A0A5K4EJI9_SCHMA</name>
<accession>A0A5K4EJI9</accession>
<dbReference type="GO" id="GO:0000287">
    <property type="term" value="F:magnesium ion binding"/>
    <property type="evidence" value="ECO:0007669"/>
    <property type="project" value="InterPro"/>
</dbReference>
<dbReference type="PANTHER" id="PTHR14217">
    <property type="entry name" value="INOSITOL-TETRAKISPHOSPHATE 1-KINASE"/>
    <property type="match status" value="1"/>
</dbReference>
<dbReference type="PANTHER" id="PTHR14217:SF1">
    <property type="entry name" value="INOSITOL-TETRAKISPHOSPHATE 1-KINASE"/>
    <property type="match status" value="1"/>
</dbReference>
<dbReference type="GO" id="GO:0052726">
    <property type="term" value="F:inositol-1,3,4-trisphosphate 5-kinase activity"/>
    <property type="evidence" value="ECO:0007669"/>
    <property type="project" value="InterPro"/>
</dbReference>
<dbReference type="Gene3D" id="3.40.50.11370">
    <property type="match status" value="1"/>
</dbReference>
<protein>
    <submittedName>
        <fullName evidence="2">Inositol-tetrakisphosphate 1-kinase</fullName>
    </submittedName>
</protein>
<proteinExistence type="predicted"/>
<feature type="domain" description="Inositol-tetrakisphosphate 1-kinase N-terminal" evidence="1">
    <location>
        <begin position="3"/>
        <end position="89"/>
    </location>
</feature>
<dbReference type="InterPro" id="IPR041429">
    <property type="entry name" value="ITPK1_N"/>
</dbReference>
<sequence>MKVVGVWMSDSKVDSIGLNSLLHEKRSDLIFRKINPCISISEQGPFDVVLHKIPEFLSGDSSKRGQKIIESFINYAKNNPHVLFIDSPMSLRCLLTRLNQFSSLQDIIRMSDIRNEIFVPKFCLLSQKEPTKLCEAGISYPIVCKSLMAHGKDSVHKF</sequence>
<organism evidence="2">
    <name type="scientific">Schistosoma mansoni</name>
    <name type="common">Blood fluke</name>
    <dbReference type="NCBI Taxonomy" id="6183"/>
    <lineage>
        <taxon>Eukaryota</taxon>
        <taxon>Metazoa</taxon>
        <taxon>Spiralia</taxon>
        <taxon>Lophotrochozoa</taxon>
        <taxon>Platyhelminthes</taxon>
        <taxon>Trematoda</taxon>
        <taxon>Digenea</taxon>
        <taxon>Strigeidida</taxon>
        <taxon>Schistosomatoidea</taxon>
        <taxon>Schistosomatidae</taxon>
        <taxon>Schistosoma</taxon>
    </lineage>
</organism>
<reference evidence="2" key="1">
    <citation type="submission" date="2019-11" db="UniProtKB">
        <authorList>
            <consortium name="WormBaseParasite"/>
        </authorList>
    </citation>
    <scope>IDENTIFICATION</scope>
    <source>
        <strain evidence="2">Puerto Rican</strain>
    </source>
</reference>
<dbReference type="AlphaFoldDB" id="A0A5K4EJI9"/>
<dbReference type="WBParaSite" id="Smp_098320.5">
    <property type="protein sequence ID" value="Smp_098320.5"/>
    <property type="gene ID" value="Smp_098320"/>
</dbReference>
<dbReference type="Pfam" id="PF17927">
    <property type="entry name" value="Ins134_P3_kin_N"/>
    <property type="match status" value="1"/>
</dbReference>
<dbReference type="InterPro" id="IPR008656">
    <property type="entry name" value="Inositol_tetrakis-P_1-kinase"/>
</dbReference>
<dbReference type="GO" id="GO:0005524">
    <property type="term" value="F:ATP binding"/>
    <property type="evidence" value="ECO:0007669"/>
    <property type="project" value="InterPro"/>
</dbReference>
<evidence type="ECO:0000259" key="1">
    <source>
        <dbReference type="Pfam" id="PF17927"/>
    </source>
</evidence>
<dbReference type="InParanoid" id="A0A5K4EJI9"/>
<dbReference type="GO" id="GO:0032957">
    <property type="term" value="P:inositol trisphosphate metabolic process"/>
    <property type="evidence" value="ECO:0007669"/>
    <property type="project" value="InterPro"/>
</dbReference>
<dbReference type="ExpressionAtlas" id="A0A5K4EJI9">
    <property type="expression patterns" value="baseline and differential"/>
</dbReference>